<evidence type="ECO:0000256" key="12">
    <source>
        <dbReference type="ARBA" id="ARBA00023136"/>
    </source>
</evidence>
<dbReference type="GO" id="GO:0005506">
    <property type="term" value="F:iron ion binding"/>
    <property type="evidence" value="ECO:0007669"/>
    <property type="project" value="InterPro"/>
</dbReference>
<keyword evidence="8" id="KW-0492">Microsome</keyword>
<name>A0A8D8LJE8_9HEMI</name>
<keyword evidence="7" id="KW-0256">Endoplasmic reticulum</keyword>
<dbReference type="GO" id="GO:0020037">
    <property type="term" value="F:heme binding"/>
    <property type="evidence" value="ECO:0007669"/>
    <property type="project" value="InterPro"/>
</dbReference>
<organism evidence="16">
    <name type="scientific">Cacopsylla melanoneura</name>
    <dbReference type="NCBI Taxonomy" id="428564"/>
    <lineage>
        <taxon>Eukaryota</taxon>
        <taxon>Metazoa</taxon>
        <taxon>Ecdysozoa</taxon>
        <taxon>Arthropoda</taxon>
        <taxon>Hexapoda</taxon>
        <taxon>Insecta</taxon>
        <taxon>Pterygota</taxon>
        <taxon>Neoptera</taxon>
        <taxon>Paraneoptera</taxon>
        <taxon>Hemiptera</taxon>
        <taxon>Sternorrhyncha</taxon>
        <taxon>Psylloidea</taxon>
        <taxon>Psyllidae</taxon>
        <taxon>Psyllinae</taxon>
        <taxon>Cacopsylla</taxon>
    </lineage>
</organism>
<dbReference type="PRINTS" id="PR00463">
    <property type="entry name" value="EP450I"/>
</dbReference>
<dbReference type="PRINTS" id="PR00385">
    <property type="entry name" value="P450"/>
</dbReference>
<dbReference type="PANTHER" id="PTHR24291">
    <property type="entry name" value="CYTOCHROME P450 FAMILY 4"/>
    <property type="match status" value="1"/>
</dbReference>
<keyword evidence="9 14" id="KW-0560">Oxidoreductase</keyword>
<evidence type="ECO:0000256" key="14">
    <source>
        <dbReference type="RuleBase" id="RU000461"/>
    </source>
</evidence>
<dbReference type="EMBL" id="HBUF01022659">
    <property type="protein sequence ID" value="CAG6611750.1"/>
    <property type="molecule type" value="Transcribed_RNA"/>
</dbReference>
<accession>A0A8D8LJE8</accession>
<keyword evidence="15" id="KW-1133">Transmembrane helix</keyword>
<evidence type="ECO:0000256" key="15">
    <source>
        <dbReference type="SAM" id="Phobius"/>
    </source>
</evidence>
<keyword evidence="5 13" id="KW-0349">Heme</keyword>
<dbReference type="InterPro" id="IPR002401">
    <property type="entry name" value="Cyt_P450_E_grp-I"/>
</dbReference>
<dbReference type="GO" id="GO:0016705">
    <property type="term" value="F:oxidoreductase activity, acting on paired donors, with incorporation or reduction of molecular oxygen"/>
    <property type="evidence" value="ECO:0007669"/>
    <property type="project" value="InterPro"/>
</dbReference>
<reference evidence="16" key="1">
    <citation type="submission" date="2021-05" db="EMBL/GenBank/DDBJ databases">
        <authorList>
            <person name="Alioto T."/>
            <person name="Alioto T."/>
            <person name="Gomez Garrido J."/>
        </authorList>
    </citation>
    <scope>NUCLEOTIDE SEQUENCE</scope>
</reference>
<dbReference type="AlphaFoldDB" id="A0A8D8LJE8"/>
<feature type="transmembrane region" description="Helical" evidence="15">
    <location>
        <begin position="6"/>
        <end position="28"/>
    </location>
</feature>
<evidence type="ECO:0000256" key="13">
    <source>
        <dbReference type="PIRSR" id="PIRSR602401-1"/>
    </source>
</evidence>
<feature type="binding site" description="axial binding residue" evidence="13">
    <location>
        <position position="453"/>
    </location>
    <ligand>
        <name>heme</name>
        <dbReference type="ChEBI" id="CHEBI:30413"/>
    </ligand>
    <ligandPart>
        <name>Fe</name>
        <dbReference type="ChEBI" id="CHEBI:18248"/>
    </ligandPart>
</feature>
<evidence type="ECO:0000313" key="16">
    <source>
        <dbReference type="EMBL" id="CAG6611750.1"/>
    </source>
</evidence>
<evidence type="ECO:0000256" key="2">
    <source>
        <dbReference type="ARBA" id="ARBA00004174"/>
    </source>
</evidence>
<evidence type="ECO:0000256" key="6">
    <source>
        <dbReference type="ARBA" id="ARBA00022723"/>
    </source>
</evidence>
<dbReference type="GO" id="GO:0005789">
    <property type="term" value="C:endoplasmic reticulum membrane"/>
    <property type="evidence" value="ECO:0007669"/>
    <property type="project" value="UniProtKB-SubCell"/>
</dbReference>
<evidence type="ECO:0000256" key="10">
    <source>
        <dbReference type="ARBA" id="ARBA00023004"/>
    </source>
</evidence>
<evidence type="ECO:0000256" key="9">
    <source>
        <dbReference type="ARBA" id="ARBA00023002"/>
    </source>
</evidence>
<dbReference type="Pfam" id="PF00067">
    <property type="entry name" value="p450"/>
    <property type="match status" value="1"/>
</dbReference>
<dbReference type="Gene3D" id="1.10.630.10">
    <property type="entry name" value="Cytochrome P450"/>
    <property type="match status" value="1"/>
</dbReference>
<evidence type="ECO:0000256" key="11">
    <source>
        <dbReference type="ARBA" id="ARBA00023033"/>
    </source>
</evidence>
<evidence type="ECO:0000256" key="7">
    <source>
        <dbReference type="ARBA" id="ARBA00022824"/>
    </source>
</evidence>
<evidence type="ECO:0000256" key="4">
    <source>
        <dbReference type="ARBA" id="ARBA00010617"/>
    </source>
</evidence>
<keyword evidence="10 13" id="KW-0408">Iron</keyword>
<comment type="subcellular location">
    <subcellularLocation>
        <location evidence="3">Endoplasmic reticulum membrane</location>
        <topology evidence="3">Peripheral membrane protein</topology>
    </subcellularLocation>
    <subcellularLocation>
        <location evidence="2">Microsome membrane</location>
        <topology evidence="2">Peripheral membrane protein</topology>
    </subcellularLocation>
</comment>
<dbReference type="GO" id="GO:0004497">
    <property type="term" value="F:monooxygenase activity"/>
    <property type="evidence" value="ECO:0007669"/>
    <property type="project" value="UniProtKB-KW"/>
</dbReference>
<dbReference type="PROSITE" id="PS00086">
    <property type="entry name" value="CYTOCHROME_P450"/>
    <property type="match status" value="1"/>
</dbReference>
<dbReference type="InterPro" id="IPR017972">
    <property type="entry name" value="Cyt_P450_CS"/>
</dbReference>
<keyword evidence="15" id="KW-0812">Transmembrane</keyword>
<keyword evidence="12 15" id="KW-0472">Membrane</keyword>
<dbReference type="InterPro" id="IPR001128">
    <property type="entry name" value="Cyt_P450"/>
</dbReference>
<dbReference type="InterPro" id="IPR050196">
    <property type="entry name" value="Cytochrome_P450_Monoox"/>
</dbReference>
<evidence type="ECO:0000256" key="3">
    <source>
        <dbReference type="ARBA" id="ARBA00004406"/>
    </source>
</evidence>
<dbReference type="SUPFAM" id="SSF48264">
    <property type="entry name" value="Cytochrome P450"/>
    <property type="match status" value="1"/>
</dbReference>
<evidence type="ECO:0000256" key="1">
    <source>
        <dbReference type="ARBA" id="ARBA00001971"/>
    </source>
</evidence>
<evidence type="ECO:0000256" key="5">
    <source>
        <dbReference type="ARBA" id="ARBA00022617"/>
    </source>
</evidence>
<keyword evidence="11 14" id="KW-0503">Monooxygenase</keyword>
<comment type="cofactor">
    <cofactor evidence="1 13">
        <name>heme</name>
        <dbReference type="ChEBI" id="CHEBI:30413"/>
    </cofactor>
</comment>
<proteinExistence type="inferred from homology"/>
<dbReference type="PANTHER" id="PTHR24291:SF189">
    <property type="entry name" value="CYTOCHROME P450 4C3-RELATED"/>
    <property type="match status" value="1"/>
</dbReference>
<sequence>MWCMLLTIAATGGILYALYYLLALVLCFKWNTPRRNYELAKKLPGPKVLPIIGMALEIASKKPHELLDFMSDVLAMSFPFVATRLLGILDVFIVNPDHVEEILKSIKYIPKGLEYFPILPWLGTGLLTSKGEKWTARRKMLTPTFHFEILEQYLPIINQNVVDLCDKLSSHVFSDINLVTHVSNLTLNIIVETAMGTKLKGKGGEEYIKAVNKMCDLMTLRAQDPILYHDTFFYFSWAGYQTRKCLKTVHQFTENVIKERRAEYLGQKQKYSGKSESIKKRKAFLDFLIEFSETDPTSMTDKDIREEVDTFMFEGHDTTSMSLCWTLYLLAANQDIQDKVVSEIEDIFGSLECNEIQIEHLKKMEYLEKVIKESLRLYPSVPYFSRWLEHDLQLGEFTIPAQSNIAIVTYWLHRNPESFPDPEKFDPERFSKENSAERHPFAYIPFSAGPRNCIGQRFALMEEKVVLTQLLRKFKFEAIPNQDKVRCYIAVVLRPLENNLQVRIVPRSSH</sequence>
<dbReference type="CDD" id="cd20628">
    <property type="entry name" value="CYP4"/>
    <property type="match status" value="1"/>
</dbReference>
<evidence type="ECO:0000256" key="8">
    <source>
        <dbReference type="ARBA" id="ARBA00022848"/>
    </source>
</evidence>
<dbReference type="InterPro" id="IPR036396">
    <property type="entry name" value="Cyt_P450_sf"/>
</dbReference>
<keyword evidence="6 13" id="KW-0479">Metal-binding</keyword>
<protein>
    <submittedName>
        <fullName evidence="16">Cytochrome P450 4C1</fullName>
    </submittedName>
</protein>
<comment type="similarity">
    <text evidence="4 14">Belongs to the cytochrome P450 family.</text>
</comment>